<evidence type="ECO:0000259" key="4">
    <source>
        <dbReference type="Pfam" id="PF07732"/>
    </source>
</evidence>
<gene>
    <name evidence="6" type="ORF">JXQ802_LOCUS9907</name>
    <name evidence="5" type="ORF">PYM288_LOCUS7573</name>
</gene>
<dbReference type="InterPro" id="IPR008972">
    <property type="entry name" value="Cupredoxin"/>
</dbReference>
<dbReference type="InterPro" id="IPR022172">
    <property type="entry name" value="DUF3703"/>
</dbReference>
<accession>A0A813WPX0</accession>
<feature type="domain" description="Plastocyanin-like" evidence="4">
    <location>
        <begin position="19"/>
        <end position="118"/>
    </location>
</feature>
<dbReference type="CDD" id="cd13861">
    <property type="entry name" value="CuRO_1_CumA_like"/>
    <property type="match status" value="1"/>
</dbReference>
<dbReference type="GO" id="GO:0004175">
    <property type="term" value="F:endopeptidase activity"/>
    <property type="evidence" value="ECO:0007669"/>
    <property type="project" value="UniProtKB-ARBA"/>
</dbReference>
<evidence type="ECO:0000256" key="2">
    <source>
        <dbReference type="SAM" id="Phobius"/>
    </source>
</evidence>
<evidence type="ECO:0000313" key="6">
    <source>
        <dbReference type="EMBL" id="CAF0916614.1"/>
    </source>
</evidence>
<dbReference type="GO" id="GO:0080120">
    <property type="term" value="P:CAAX-box protein maturation"/>
    <property type="evidence" value="ECO:0007669"/>
    <property type="project" value="UniProtKB-ARBA"/>
</dbReference>
<name>A0A813WPX0_9BILA</name>
<feature type="domain" description="CAAX prenyl protease 2/Lysostaphin resistance protein A-like" evidence="3">
    <location>
        <begin position="123"/>
        <end position="185"/>
    </location>
</feature>
<keyword evidence="2" id="KW-0812">Transmembrane</keyword>
<dbReference type="Proteomes" id="UP000663870">
    <property type="component" value="Unassembled WGS sequence"/>
</dbReference>
<evidence type="ECO:0000259" key="3">
    <source>
        <dbReference type="Pfam" id="PF02517"/>
    </source>
</evidence>
<dbReference type="EMBL" id="CAJNOL010000185">
    <property type="protein sequence ID" value="CAF0916614.1"/>
    <property type="molecule type" value="Genomic_DNA"/>
</dbReference>
<dbReference type="AlphaFoldDB" id="A0A813WPX0"/>
<keyword evidence="2" id="KW-0472">Membrane</keyword>
<dbReference type="Pfam" id="PF02517">
    <property type="entry name" value="Rce1-like"/>
    <property type="match status" value="1"/>
</dbReference>
<evidence type="ECO:0000313" key="7">
    <source>
        <dbReference type="Proteomes" id="UP000663854"/>
    </source>
</evidence>
<feature type="transmembrane region" description="Helical" evidence="2">
    <location>
        <begin position="124"/>
        <end position="143"/>
    </location>
</feature>
<organism evidence="5 7">
    <name type="scientific">Rotaria sordida</name>
    <dbReference type="NCBI Taxonomy" id="392033"/>
    <lineage>
        <taxon>Eukaryota</taxon>
        <taxon>Metazoa</taxon>
        <taxon>Spiralia</taxon>
        <taxon>Gnathifera</taxon>
        <taxon>Rotifera</taxon>
        <taxon>Eurotatoria</taxon>
        <taxon>Bdelloidea</taxon>
        <taxon>Philodinida</taxon>
        <taxon>Philodinidae</taxon>
        <taxon>Rotaria</taxon>
    </lineage>
</organism>
<evidence type="ECO:0000256" key="1">
    <source>
        <dbReference type="ARBA" id="ARBA00010609"/>
    </source>
</evidence>
<dbReference type="PANTHER" id="PTHR39430:SF1">
    <property type="entry name" value="PROTEASE"/>
    <property type="match status" value="1"/>
</dbReference>
<dbReference type="InterPro" id="IPR003675">
    <property type="entry name" value="Rce1/LyrA-like_dom"/>
</dbReference>
<dbReference type="InterPro" id="IPR011707">
    <property type="entry name" value="Cu-oxidase-like_N"/>
</dbReference>
<keyword evidence="8" id="KW-1185">Reference proteome</keyword>
<dbReference type="SUPFAM" id="SSF49503">
    <property type="entry name" value="Cupredoxins"/>
    <property type="match status" value="1"/>
</dbReference>
<keyword evidence="2" id="KW-1133">Transmembrane helix</keyword>
<dbReference type="EMBL" id="CAJNOH010000093">
    <property type="protein sequence ID" value="CAF0861324.1"/>
    <property type="molecule type" value="Genomic_DNA"/>
</dbReference>
<protein>
    <submittedName>
        <fullName evidence="5">Uncharacterized protein</fullName>
    </submittedName>
</protein>
<sequence length="282" mass="30484">MKTQSKVVEYDFEASEFNCEIAPGKIIKAWGFNKQLPGPVLRANAGDTLVVRVTNNLSEPTTIHWHGIRLPASMDGTDGVQKQINPGEVFEYRFIVPDAGTFWYHSHTNETVQMERGIITEERLGSCTALLLSALIFGAAHLINPDSSIISAICTAVVGFVLGAAYIFSRSLWMPIAIHFSWNFMQSGIFGVITSGNDKTGGLFNLNIVGSEYVTGGAYGPEGTIQAVLLCIDEVIGQLPRLLLGGVKSFVGKVPIGNTGGANVPGFQPIEIPEELKQIMNK</sequence>
<comment type="similarity">
    <text evidence="1">Belongs to the multicopper oxidase family.</text>
</comment>
<dbReference type="Proteomes" id="UP000663854">
    <property type="component" value="Unassembled WGS sequence"/>
</dbReference>
<reference evidence="5" key="1">
    <citation type="submission" date="2021-02" db="EMBL/GenBank/DDBJ databases">
        <authorList>
            <person name="Nowell W R."/>
        </authorList>
    </citation>
    <scope>NUCLEOTIDE SEQUENCE</scope>
</reference>
<dbReference type="Pfam" id="PF07732">
    <property type="entry name" value="Cu-oxidase_3"/>
    <property type="match status" value="1"/>
</dbReference>
<dbReference type="GO" id="GO:0005507">
    <property type="term" value="F:copper ion binding"/>
    <property type="evidence" value="ECO:0007669"/>
    <property type="project" value="InterPro"/>
</dbReference>
<proteinExistence type="inferred from homology"/>
<evidence type="ECO:0000313" key="8">
    <source>
        <dbReference type="Proteomes" id="UP000663870"/>
    </source>
</evidence>
<comment type="caution">
    <text evidence="5">The sequence shown here is derived from an EMBL/GenBank/DDBJ whole genome shotgun (WGS) entry which is preliminary data.</text>
</comment>
<feature type="transmembrane region" description="Helical" evidence="2">
    <location>
        <begin position="149"/>
        <end position="168"/>
    </location>
</feature>
<evidence type="ECO:0000313" key="5">
    <source>
        <dbReference type="EMBL" id="CAF0861324.1"/>
    </source>
</evidence>
<dbReference type="PANTHER" id="PTHR39430">
    <property type="entry name" value="MEMBRANE-ASSOCIATED PROTEASE-RELATED"/>
    <property type="match status" value="1"/>
</dbReference>
<dbReference type="Pfam" id="PF12487">
    <property type="entry name" value="DUF3703"/>
    <property type="match status" value="1"/>
</dbReference>
<dbReference type="Gene3D" id="2.60.40.420">
    <property type="entry name" value="Cupredoxins - blue copper proteins"/>
    <property type="match status" value="1"/>
</dbReference>